<evidence type="ECO:0000313" key="6">
    <source>
        <dbReference type="Proteomes" id="UP000003751"/>
    </source>
</evidence>
<feature type="domain" description="PGF-CTERM archaeal protein-sorting signal" evidence="3">
    <location>
        <begin position="609"/>
        <end position="630"/>
    </location>
</feature>
<dbReference type="eggNOG" id="arCOG10293">
    <property type="taxonomic scope" value="Archaea"/>
</dbReference>
<keyword evidence="7" id="KW-1185">Reference proteome</keyword>
<keyword evidence="2" id="KW-1133">Transmembrane helix</keyword>
<name>E7QNG2_HALPU</name>
<dbReference type="Proteomes" id="UP000184203">
    <property type="component" value="Unassembled WGS sequence"/>
</dbReference>
<evidence type="ECO:0000259" key="3">
    <source>
        <dbReference type="Pfam" id="PF18204"/>
    </source>
</evidence>
<dbReference type="OrthoDB" id="169813at2157"/>
<dbReference type="InterPro" id="IPR026371">
    <property type="entry name" value="PGF_CTERM"/>
</dbReference>
<organism evidence="4 6">
    <name type="scientific">Haladaptatus paucihalophilus DX253</name>
    <dbReference type="NCBI Taxonomy" id="797209"/>
    <lineage>
        <taxon>Archaea</taxon>
        <taxon>Methanobacteriati</taxon>
        <taxon>Methanobacteriota</taxon>
        <taxon>Stenosarchaea group</taxon>
        <taxon>Halobacteria</taxon>
        <taxon>Halobacteriales</taxon>
        <taxon>Haladaptataceae</taxon>
        <taxon>Haladaptatus</taxon>
    </lineage>
</organism>
<evidence type="ECO:0000313" key="4">
    <source>
        <dbReference type="EMBL" id="EFW93957.1"/>
    </source>
</evidence>
<evidence type="ECO:0000256" key="2">
    <source>
        <dbReference type="SAM" id="Phobius"/>
    </source>
</evidence>
<keyword evidence="2" id="KW-0472">Membrane</keyword>
<dbReference type="GO" id="GO:0005886">
    <property type="term" value="C:plasma membrane"/>
    <property type="evidence" value="ECO:0007669"/>
    <property type="project" value="UniProtKB-SubCell"/>
</dbReference>
<keyword evidence="2" id="KW-0812">Transmembrane</keyword>
<reference evidence="5" key="2">
    <citation type="submission" date="2016-11" db="EMBL/GenBank/DDBJ databases">
        <authorList>
            <person name="Jaros S."/>
            <person name="Januszkiewicz K."/>
            <person name="Wedrychowicz H."/>
        </authorList>
    </citation>
    <scope>NUCLEOTIDE SEQUENCE [LARGE SCALE GENOMIC DNA]</scope>
    <source>
        <strain evidence="5">DX253</strain>
    </source>
</reference>
<feature type="transmembrane region" description="Helical" evidence="2">
    <location>
        <begin position="611"/>
        <end position="628"/>
    </location>
</feature>
<accession>E7QNG2</accession>
<proteinExistence type="predicted"/>
<dbReference type="GO" id="GO:0030115">
    <property type="term" value="C:S-layer"/>
    <property type="evidence" value="ECO:0007669"/>
    <property type="project" value="UniProtKB-SubCell"/>
</dbReference>
<dbReference type="Proteomes" id="UP000003751">
    <property type="component" value="Unassembled WGS sequence"/>
</dbReference>
<dbReference type="EMBL" id="AEMG01000002">
    <property type="protein sequence ID" value="EFW93957.1"/>
    <property type="molecule type" value="Genomic_DNA"/>
</dbReference>
<gene>
    <name evidence="5" type="ORF">SAMN05444342_2007</name>
    <name evidence="4" type="ORF">ZOD2009_02400</name>
</gene>
<reference evidence="4 6" key="1">
    <citation type="journal article" date="2014" name="ISME J.">
        <title>Trehalose/2-sulfotrehalose biosynthesis and glycine-betaine uptake are widely spread mechanisms for osmoadaptation in the Halobacteriales.</title>
        <authorList>
            <person name="Youssef N.H."/>
            <person name="Savage-Ashlock K.N."/>
            <person name="McCully A.L."/>
            <person name="Luedtke B."/>
            <person name="Shaw E.I."/>
            <person name="Hoff W.D."/>
            <person name="Elshahed M.S."/>
        </authorList>
    </citation>
    <scope>NUCLEOTIDE SEQUENCE [LARGE SCALE GENOMIC DNA]</scope>
    <source>
        <strain evidence="4 6">DX253</strain>
    </source>
</reference>
<evidence type="ECO:0000313" key="7">
    <source>
        <dbReference type="Proteomes" id="UP000184203"/>
    </source>
</evidence>
<dbReference type="NCBIfam" id="TIGR04126">
    <property type="entry name" value="PGF_CTERM"/>
    <property type="match status" value="1"/>
</dbReference>
<dbReference type="AlphaFoldDB" id="E7QNG2"/>
<protein>
    <submittedName>
        <fullName evidence="5">PGF-CTERM protein</fullName>
    </submittedName>
</protein>
<sequence length="631" mass="67097">MVRNISKYTVLALVQVLVLLIAPVAATGPTTGPQSPQQRTLSNSADPADSIYVMENGDAVLAYNNSNSGNGTMEFGANVTSGLVHILATDETESDMDAAASLVMTPDGYSGNGSLTANRPDSISDLTLDVNSKQNEQTSTGDLSLDATFDSGSSLSMLNSVNTEGHVTVTADSFSTKGSGTVSSAMAAGADKKLKYDLRETENGFVLKGTQSGAISPYMSSSWDSRENAKEHLKSQYASVATQNGGSATVTIDSYEYDESGVKPTLDIQYHVEFTGLKDAIAQSIAQSLKSSQQVSLSDEEIDSLSEDIKKMRIDHVTFGLNQHDGTMKLSWDVEVDNYDSAALAALEVAGNTNASSMNGQNIDRMKKTLEAQQAANLEQTVEWSAEATHPSSETTTVTAEVHYDSKNWKEYVQELKDRDIELGRSSVTLHAESNGDEVTARGSVEMKQKEMLSKVTDSMLSSFGSSKATSGGTELVKAFRSSDFQSARMDVDVESGTVTLEGGAKFDNMTAFADVLGDSYGDTEVASIVGRTNNDTTTTYVRVTGLVDENATKEDVRALAVANADTEIHMPGEWDREFPSMDTEDAATYLGVQQANGKETKSASESGQPGFGVGIAVVALAGVALLARRD</sequence>
<reference evidence="7" key="3">
    <citation type="submission" date="2016-11" db="EMBL/GenBank/DDBJ databases">
        <authorList>
            <person name="Varghese N."/>
            <person name="Submissions S."/>
        </authorList>
    </citation>
    <scope>NUCLEOTIDE SEQUENCE [LARGE SCALE GENOMIC DNA]</scope>
    <source>
        <strain evidence="7">DX253</strain>
    </source>
</reference>
<dbReference type="Pfam" id="PF18204">
    <property type="entry name" value="PGF-CTERM"/>
    <property type="match status" value="1"/>
</dbReference>
<evidence type="ECO:0000256" key="1">
    <source>
        <dbReference type="ARBA" id="ARBA00022729"/>
    </source>
</evidence>
<dbReference type="EMBL" id="FRAN01000002">
    <property type="protein sequence ID" value="SHK65777.1"/>
    <property type="molecule type" value="Genomic_DNA"/>
</dbReference>
<dbReference type="RefSeq" id="WP_007976651.1">
    <property type="nucleotide sequence ID" value="NZ_AEMG01000002.1"/>
</dbReference>
<dbReference type="PATRIC" id="fig|797209.4.peg.469"/>
<keyword evidence="1" id="KW-0732">Signal</keyword>
<evidence type="ECO:0000313" key="5">
    <source>
        <dbReference type="EMBL" id="SHK65777.1"/>
    </source>
</evidence>